<proteinExistence type="predicted"/>
<feature type="region of interest" description="Disordered" evidence="1">
    <location>
        <begin position="475"/>
        <end position="499"/>
    </location>
</feature>
<comment type="caution">
    <text evidence="2">The sequence shown here is derived from an EMBL/GenBank/DDBJ whole genome shotgun (WGS) entry which is preliminary data.</text>
</comment>
<dbReference type="Proteomes" id="UP001159405">
    <property type="component" value="Unassembled WGS sequence"/>
</dbReference>
<dbReference type="PANTHER" id="PTHR33845:SF1">
    <property type="entry name" value="C2H2-TYPE DOMAIN-CONTAINING PROTEIN"/>
    <property type="match status" value="1"/>
</dbReference>
<name>A0ABN8PM61_9CNID</name>
<evidence type="ECO:0008006" key="4">
    <source>
        <dbReference type="Google" id="ProtNLM"/>
    </source>
</evidence>
<evidence type="ECO:0000313" key="3">
    <source>
        <dbReference type="Proteomes" id="UP001159405"/>
    </source>
</evidence>
<organism evidence="2 3">
    <name type="scientific">Porites lobata</name>
    <dbReference type="NCBI Taxonomy" id="104759"/>
    <lineage>
        <taxon>Eukaryota</taxon>
        <taxon>Metazoa</taxon>
        <taxon>Cnidaria</taxon>
        <taxon>Anthozoa</taxon>
        <taxon>Hexacorallia</taxon>
        <taxon>Scleractinia</taxon>
        <taxon>Fungiina</taxon>
        <taxon>Poritidae</taxon>
        <taxon>Porites</taxon>
    </lineage>
</organism>
<reference evidence="2 3" key="1">
    <citation type="submission" date="2022-05" db="EMBL/GenBank/DDBJ databases">
        <authorList>
            <consortium name="Genoscope - CEA"/>
            <person name="William W."/>
        </authorList>
    </citation>
    <scope>NUCLEOTIDE SEQUENCE [LARGE SCALE GENOMIC DNA]</scope>
</reference>
<dbReference type="PANTHER" id="PTHR33845">
    <property type="entry name" value="C2H2-TYPE DOMAIN-CONTAINING PROTEIN"/>
    <property type="match status" value="1"/>
</dbReference>
<evidence type="ECO:0000313" key="2">
    <source>
        <dbReference type="EMBL" id="CAH3146235.1"/>
    </source>
</evidence>
<sequence length="499" mass="55738">MVALAECYMNASTWQARRQILSIVADKLQFRTVRRWIPDLTRYRFTTAREHAIRYGRGVPPDPQVHTKMFVSQTQVDHFLDFITSPHVIQDLPFGERSLTLSTKEVISVPNVVHVAKTSTVPDHCRQYALSDPCDKDYQSACDHTHQDTCHRCEELTAVLHEIDEGIQRMSSNNVSEDTREELFFVSDQSRQNILAWKAHLLRSINQDDARLDVLDSLDETSVLLIEDWAMKFLPRKYRESQTDWFGKRGISWHLTVATRRMAPDQDLEMMTFSHVFQSCHQDSPAVQAVMTDVIGKLKQVMPTLRTVYYRQDNAGCYRSGGTIIGAIQAGKSHGVTVQRLDFSDPLGGKGACDHKAATVKAHIRVYLNEGHDVETASQMVEAMQSSGGVPGLNVSLCDRVVPPSPAGQVKLDGVSTVADVEYGNTYIRVWKAYGIGPGKKIPLSKINIPANFQIARLSAVSSDKELCDQFSAVKSRKAPTSIPLKSAREDPPPASLSS</sequence>
<accession>A0ABN8PM61</accession>
<evidence type="ECO:0000256" key="1">
    <source>
        <dbReference type="SAM" id="MobiDB-lite"/>
    </source>
</evidence>
<gene>
    <name evidence="2" type="ORF">PLOB_00044943</name>
</gene>
<protein>
    <recommendedName>
        <fullName evidence="4">Integrase catalytic domain-containing protein</fullName>
    </recommendedName>
</protein>
<dbReference type="EMBL" id="CALNXK010000078">
    <property type="protein sequence ID" value="CAH3146235.1"/>
    <property type="molecule type" value="Genomic_DNA"/>
</dbReference>
<keyword evidence="3" id="KW-1185">Reference proteome</keyword>